<dbReference type="Gene3D" id="1.10.357.40">
    <property type="entry name" value="YbiA-like"/>
    <property type="match status" value="1"/>
</dbReference>
<dbReference type="EMBL" id="JAODUO010000147">
    <property type="protein sequence ID" value="KAK2188003.1"/>
    <property type="molecule type" value="Genomic_DNA"/>
</dbReference>
<dbReference type="CDD" id="cd15457">
    <property type="entry name" value="NADAR"/>
    <property type="match status" value="1"/>
</dbReference>
<dbReference type="Proteomes" id="UP001209878">
    <property type="component" value="Unassembled WGS sequence"/>
</dbReference>
<name>A0AAD9P4I4_RIDPI</name>
<organism evidence="2 3">
    <name type="scientific">Ridgeia piscesae</name>
    <name type="common">Tubeworm</name>
    <dbReference type="NCBI Taxonomy" id="27915"/>
    <lineage>
        <taxon>Eukaryota</taxon>
        <taxon>Metazoa</taxon>
        <taxon>Spiralia</taxon>
        <taxon>Lophotrochozoa</taxon>
        <taxon>Annelida</taxon>
        <taxon>Polychaeta</taxon>
        <taxon>Sedentaria</taxon>
        <taxon>Canalipalpata</taxon>
        <taxon>Sabellida</taxon>
        <taxon>Siboglinidae</taxon>
        <taxon>Ridgeia</taxon>
    </lineage>
</organism>
<proteinExistence type="predicted"/>
<dbReference type="InterPro" id="IPR012816">
    <property type="entry name" value="NADAR"/>
</dbReference>
<keyword evidence="3" id="KW-1185">Reference proteome</keyword>
<comment type="caution">
    <text evidence="2">The sequence shown here is derived from an EMBL/GenBank/DDBJ whole genome shotgun (WGS) entry which is preliminary data.</text>
</comment>
<dbReference type="Pfam" id="PF08719">
    <property type="entry name" value="NADAR"/>
    <property type="match status" value="1"/>
</dbReference>
<gene>
    <name evidence="2" type="ORF">NP493_147g01038</name>
</gene>
<feature type="domain" description="NADAR" evidence="1">
    <location>
        <begin position="9"/>
        <end position="158"/>
    </location>
</feature>
<accession>A0AAD9P4I4</accession>
<dbReference type="AlphaFoldDB" id="A0AAD9P4I4"/>
<dbReference type="SUPFAM" id="SSF143990">
    <property type="entry name" value="YbiA-like"/>
    <property type="match status" value="1"/>
</dbReference>
<evidence type="ECO:0000259" key="1">
    <source>
        <dbReference type="Pfam" id="PF08719"/>
    </source>
</evidence>
<sequence length="167" mass="18891">MAQEEKYVFFWGNSSPFSQWYPCIFTVDGVEYCCAEQYMMHQKALLFGDDESAKKIMATSNPKDQKALGRRVHPFDPNVWKEKCRNIVEKGNLSKFSQNPDLKQTMLATAGSVLVEASPRDTIWGIGLGAGNPKAKTKSTWRGKNWLGYALTNVRERLMTEAAEDTI</sequence>
<reference evidence="2" key="1">
    <citation type="journal article" date="2023" name="Mol. Biol. Evol.">
        <title>Third-Generation Sequencing Reveals the Adaptive Role of the Epigenome in Three Deep-Sea Polychaetes.</title>
        <authorList>
            <person name="Perez M."/>
            <person name="Aroh O."/>
            <person name="Sun Y."/>
            <person name="Lan Y."/>
            <person name="Juniper S.K."/>
            <person name="Young C.R."/>
            <person name="Angers B."/>
            <person name="Qian P.Y."/>
        </authorList>
    </citation>
    <scope>NUCLEOTIDE SEQUENCE</scope>
    <source>
        <strain evidence="2">R07B-5</strain>
    </source>
</reference>
<dbReference type="InterPro" id="IPR037238">
    <property type="entry name" value="YbiA-like_sf"/>
</dbReference>
<evidence type="ECO:0000313" key="2">
    <source>
        <dbReference type="EMBL" id="KAK2188003.1"/>
    </source>
</evidence>
<protein>
    <recommendedName>
        <fullName evidence="1">NADAR domain-containing protein</fullName>
    </recommendedName>
</protein>
<evidence type="ECO:0000313" key="3">
    <source>
        <dbReference type="Proteomes" id="UP001209878"/>
    </source>
</evidence>
<dbReference type="NCBIfam" id="TIGR02464">
    <property type="entry name" value="ribofla_fusion"/>
    <property type="match status" value="1"/>
</dbReference>